<feature type="region of interest" description="Disordered" evidence="7">
    <location>
        <begin position="20"/>
        <end position="79"/>
    </location>
</feature>
<evidence type="ECO:0000256" key="3">
    <source>
        <dbReference type="ARBA" id="ARBA00022763"/>
    </source>
</evidence>
<dbReference type="InterPro" id="IPR004579">
    <property type="entry name" value="ERCC1/RAD10/SWI10"/>
</dbReference>
<keyword evidence="5" id="KW-0234">DNA repair</keyword>
<comment type="subcellular location">
    <subcellularLocation>
        <location evidence="1">Nucleus</location>
    </subcellularLocation>
</comment>
<dbReference type="InterPro" id="IPR011335">
    <property type="entry name" value="Restrct_endonuc-II-like"/>
</dbReference>
<dbReference type="CDD" id="cd22325">
    <property type="entry name" value="ERCC1_C-like"/>
    <property type="match status" value="1"/>
</dbReference>
<reference evidence="9 10" key="1">
    <citation type="submission" date="2024-01" db="EMBL/GenBank/DDBJ databases">
        <authorList>
            <consortium name="Genoscope - CEA"/>
            <person name="William W."/>
        </authorList>
    </citation>
    <scope>NUCLEOTIDE SEQUENCE [LARGE SCALE GENOMIC DNA]</scope>
    <source>
        <strain evidence="9 10">29B2s-10</strain>
    </source>
</reference>
<evidence type="ECO:0000256" key="6">
    <source>
        <dbReference type="ARBA" id="ARBA00023242"/>
    </source>
</evidence>
<dbReference type="NCBIfam" id="TIGR00597">
    <property type="entry name" value="rad10"/>
    <property type="match status" value="1"/>
</dbReference>
<organism evidence="9 10">
    <name type="scientific">[Candida] anglica</name>
    <dbReference type="NCBI Taxonomy" id="148631"/>
    <lineage>
        <taxon>Eukaryota</taxon>
        <taxon>Fungi</taxon>
        <taxon>Dikarya</taxon>
        <taxon>Ascomycota</taxon>
        <taxon>Saccharomycotina</taxon>
        <taxon>Pichiomycetes</taxon>
        <taxon>Debaryomycetaceae</taxon>
        <taxon>Kurtzmaniella</taxon>
    </lineage>
</organism>
<keyword evidence="10" id="KW-1185">Reference proteome</keyword>
<feature type="compositionally biased region" description="Basic and acidic residues" evidence="7">
    <location>
        <begin position="20"/>
        <end position="40"/>
    </location>
</feature>
<evidence type="ECO:0000313" key="10">
    <source>
        <dbReference type="Proteomes" id="UP001497600"/>
    </source>
</evidence>
<evidence type="ECO:0000256" key="4">
    <source>
        <dbReference type="ARBA" id="ARBA00023125"/>
    </source>
</evidence>
<dbReference type="InterPro" id="IPR047260">
    <property type="entry name" value="ERCC1-like_central_dom"/>
</dbReference>
<dbReference type="EMBL" id="OZ004253">
    <property type="protein sequence ID" value="CAK7891845.1"/>
    <property type="molecule type" value="Genomic_DNA"/>
</dbReference>
<evidence type="ECO:0000256" key="5">
    <source>
        <dbReference type="ARBA" id="ARBA00023204"/>
    </source>
</evidence>
<dbReference type="Gene3D" id="1.10.150.20">
    <property type="entry name" value="5' to 3' exonuclease, C-terminal subdomain"/>
    <property type="match status" value="1"/>
</dbReference>
<feature type="domain" description="ERCC1-like central" evidence="8">
    <location>
        <begin position="104"/>
        <end position="227"/>
    </location>
</feature>
<sequence>MAEETDQSSFASILAGVQRMREQYGDSEQKSDDVVVESRKSLPSIDKQPVPITFTPPHVSERAPPVSEKAPPVSERTPLVSERPIRTYSPVARGGPAVQTSSVIKVSSKQKGNPLLQAPSMKTKRWTYDDTIVSDYYINPTLQYLFLSLKYHKLRPEYIDQRLKGINRGTSGASTSSGTDRSLRILLVVVDIDSHQEVLRELTVKCVRSDMSLVLAWSYEEAANYICFGKDHELIASRVDTTAIRGVQSDDYRSCIVSSLTSIRAVNKTDVVNLLANCKSFEKIVKESCKGKELGNIQGLGARKVENMKSVFSEPFIYNKEW</sequence>
<dbReference type="InterPro" id="IPR010994">
    <property type="entry name" value="RuvA_2-like"/>
</dbReference>
<protein>
    <recommendedName>
        <fullName evidence="8">ERCC1-like central domain-containing protein</fullName>
    </recommendedName>
</protein>
<evidence type="ECO:0000256" key="1">
    <source>
        <dbReference type="ARBA" id="ARBA00004123"/>
    </source>
</evidence>
<evidence type="ECO:0000313" key="9">
    <source>
        <dbReference type="EMBL" id="CAK7891845.1"/>
    </source>
</evidence>
<dbReference type="Pfam" id="PF03834">
    <property type="entry name" value="Rad10"/>
    <property type="match status" value="1"/>
</dbReference>
<evidence type="ECO:0000259" key="8">
    <source>
        <dbReference type="Pfam" id="PF03834"/>
    </source>
</evidence>
<evidence type="ECO:0000256" key="2">
    <source>
        <dbReference type="ARBA" id="ARBA00008283"/>
    </source>
</evidence>
<dbReference type="SUPFAM" id="SSF52980">
    <property type="entry name" value="Restriction endonuclease-like"/>
    <property type="match status" value="1"/>
</dbReference>
<accession>A0ABP0E535</accession>
<dbReference type="PANTHER" id="PTHR12749:SF0">
    <property type="entry name" value="DNA EXCISION REPAIR PROTEIN ERCC-1"/>
    <property type="match status" value="1"/>
</dbReference>
<keyword evidence="4" id="KW-0238">DNA-binding</keyword>
<dbReference type="Gene3D" id="3.40.50.10130">
    <property type="match status" value="1"/>
</dbReference>
<dbReference type="PANTHER" id="PTHR12749">
    <property type="entry name" value="EXCISION REPAIR CROSS-COMPLEMENTING 1 ERCC1"/>
    <property type="match status" value="1"/>
</dbReference>
<dbReference type="Proteomes" id="UP001497600">
    <property type="component" value="Chromosome A"/>
</dbReference>
<keyword evidence="3" id="KW-0227">DNA damage</keyword>
<comment type="similarity">
    <text evidence="2">Belongs to the ERCC1/RAD10/SWI10 family.</text>
</comment>
<dbReference type="SUPFAM" id="SSF47781">
    <property type="entry name" value="RuvA domain 2-like"/>
    <property type="match status" value="1"/>
</dbReference>
<proteinExistence type="inferred from homology"/>
<keyword evidence="6" id="KW-0539">Nucleus</keyword>
<gene>
    <name evidence="9" type="ORF">CAAN4_A00342</name>
</gene>
<name>A0ABP0E535_9ASCO</name>
<evidence type="ECO:0000256" key="7">
    <source>
        <dbReference type="SAM" id="MobiDB-lite"/>
    </source>
</evidence>